<keyword evidence="1" id="KW-0472">Membrane</keyword>
<evidence type="ECO:0000313" key="2">
    <source>
        <dbReference type="EMBL" id="MFD0863986.1"/>
    </source>
</evidence>
<feature type="transmembrane region" description="Helical" evidence="1">
    <location>
        <begin position="30"/>
        <end position="46"/>
    </location>
</feature>
<evidence type="ECO:0000256" key="1">
    <source>
        <dbReference type="SAM" id="Phobius"/>
    </source>
</evidence>
<dbReference type="Proteomes" id="UP001596978">
    <property type="component" value="Unassembled WGS sequence"/>
</dbReference>
<protein>
    <submittedName>
        <fullName evidence="2">Uncharacterized protein</fullName>
    </submittedName>
</protein>
<sequence length="178" mass="20790">MEYILIEIAQFLFGITVIVVLLKKGLNKKNRLFLIFFGGTLLFLFLKDLGKTKVFIDQRFLMDNKEITSLELIPYKSRNYVTSIEKPLLFNIKDEIQPIVKELTDIESTDLLQPDKSKSFAIVLIDEKEKKFSYLIEHTANNGTLISFIIEDNYLGSFRNDSLLKEIYKLTNDEFFNE</sequence>
<organism evidence="2 3">
    <name type="scientific">Sungkyunkwania multivorans</name>
    <dbReference type="NCBI Taxonomy" id="1173618"/>
    <lineage>
        <taxon>Bacteria</taxon>
        <taxon>Pseudomonadati</taxon>
        <taxon>Bacteroidota</taxon>
        <taxon>Flavobacteriia</taxon>
        <taxon>Flavobacteriales</taxon>
        <taxon>Flavobacteriaceae</taxon>
        <taxon>Sungkyunkwania</taxon>
    </lineage>
</organism>
<reference evidence="3" key="1">
    <citation type="journal article" date="2019" name="Int. J. Syst. Evol. Microbiol.">
        <title>The Global Catalogue of Microorganisms (GCM) 10K type strain sequencing project: providing services to taxonomists for standard genome sequencing and annotation.</title>
        <authorList>
            <consortium name="The Broad Institute Genomics Platform"/>
            <consortium name="The Broad Institute Genome Sequencing Center for Infectious Disease"/>
            <person name="Wu L."/>
            <person name="Ma J."/>
        </authorList>
    </citation>
    <scope>NUCLEOTIDE SEQUENCE [LARGE SCALE GENOMIC DNA]</scope>
    <source>
        <strain evidence="3">CCUG 62952</strain>
    </source>
</reference>
<dbReference type="EMBL" id="JBHTJH010000017">
    <property type="protein sequence ID" value="MFD0863986.1"/>
    <property type="molecule type" value="Genomic_DNA"/>
</dbReference>
<gene>
    <name evidence="2" type="ORF">ACFQ1M_17350</name>
</gene>
<proteinExistence type="predicted"/>
<keyword evidence="1" id="KW-1133">Transmembrane helix</keyword>
<keyword evidence="1" id="KW-0812">Transmembrane</keyword>
<keyword evidence="3" id="KW-1185">Reference proteome</keyword>
<name>A0ABW3D4N7_9FLAO</name>
<feature type="transmembrane region" description="Helical" evidence="1">
    <location>
        <begin position="6"/>
        <end position="23"/>
    </location>
</feature>
<accession>A0ABW3D4N7</accession>
<evidence type="ECO:0000313" key="3">
    <source>
        <dbReference type="Proteomes" id="UP001596978"/>
    </source>
</evidence>
<dbReference type="RefSeq" id="WP_386410667.1">
    <property type="nucleotide sequence ID" value="NZ_JBHTJH010000017.1"/>
</dbReference>
<comment type="caution">
    <text evidence="2">The sequence shown here is derived from an EMBL/GenBank/DDBJ whole genome shotgun (WGS) entry which is preliminary data.</text>
</comment>